<dbReference type="AlphaFoldDB" id="A0A2V4NAV1"/>
<sequence>MKIEKLIHMANQIAGFFATQPISEEDKAVQIANHLSDFWDPRMRRALHDYLAQGGAGLDPLVCTAMAQLRRPASGSEDRAPDGC</sequence>
<protein>
    <submittedName>
        <fullName evidence="1">Formate dehydrogenase</fullName>
    </submittedName>
</protein>
<evidence type="ECO:0000313" key="2">
    <source>
        <dbReference type="Proteomes" id="UP000248012"/>
    </source>
</evidence>
<gene>
    <name evidence="1" type="ORF">DI396_12010</name>
</gene>
<dbReference type="OrthoDB" id="7409377at2"/>
<dbReference type="RefSeq" id="WP_110796453.1">
    <property type="nucleotide sequence ID" value="NZ_KZ826486.1"/>
</dbReference>
<accession>A0A2V4NAV1</accession>
<keyword evidence="2" id="KW-1185">Reference proteome</keyword>
<dbReference type="Pfam" id="PF11390">
    <property type="entry name" value="FdsD"/>
    <property type="match status" value="1"/>
</dbReference>
<name>A0A2V4NAV1_9RHOB</name>
<dbReference type="Proteomes" id="UP000248012">
    <property type="component" value="Unassembled WGS sequence"/>
</dbReference>
<dbReference type="EMBL" id="QFVT01000007">
    <property type="protein sequence ID" value="PYC47263.1"/>
    <property type="molecule type" value="Genomic_DNA"/>
</dbReference>
<dbReference type="InterPro" id="IPR021074">
    <property type="entry name" value="Formate_DH_dsu"/>
</dbReference>
<proteinExistence type="predicted"/>
<evidence type="ECO:0000313" key="1">
    <source>
        <dbReference type="EMBL" id="PYC47263.1"/>
    </source>
</evidence>
<reference evidence="1 2" key="1">
    <citation type="submission" date="2018-05" db="EMBL/GenBank/DDBJ databases">
        <title>Oceanovita maritima gen. nov., sp. nov., a marine bacterium in the family Rhodobacteraceae isolated from surface seawater of Lundu port Xiamen, China.</title>
        <authorList>
            <person name="Hetharua B.H."/>
            <person name="Min D."/>
            <person name="Liao H."/>
            <person name="Tian Y."/>
        </authorList>
    </citation>
    <scope>NUCLEOTIDE SEQUENCE [LARGE SCALE GENOMIC DNA]</scope>
    <source>
        <strain evidence="1 2">FSX-11</strain>
    </source>
</reference>
<organism evidence="1 2">
    <name type="scientific">Litorivita pollutaquae</name>
    <dbReference type="NCBI Taxonomy" id="2200892"/>
    <lineage>
        <taxon>Bacteria</taxon>
        <taxon>Pseudomonadati</taxon>
        <taxon>Pseudomonadota</taxon>
        <taxon>Alphaproteobacteria</taxon>
        <taxon>Rhodobacterales</taxon>
        <taxon>Paracoccaceae</taxon>
        <taxon>Litorivita</taxon>
    </lineage>
</organism>
<comment type="caution">
    <text evidence="1">The sequence shown here is derived from an EMBL/GenBank/DDBJ whole genome shotgun (WGS) entry which is preliminary data.</text>
</comment>